<keyword evidence="2" id="KW-1185">Reference proteome</keyword>
<protein>
    <submittedName>
        <fullName evidence="1">Uncharacterized protein</fullName>
    </submittedName>
</protein>
<evidence type="ECO:0000313" key="1">
    <source>
        <dbReference type="EMBL" id="GER87887.1"/>
    </source>
</evidence>
<sequence>MSTNVGKPSKLRFYSMCVAMNITKQDLYFKTLMNPCFIDCLFVGIAIPEPIALKLVDAFNQIAHTHYLLSDFTIELCKESVLL</sequence>
<dbReference type="Proteomes" id="UP000326912">
    <property type="component" value="Unassembled WGS sequence"/>
</dbReference>
<proteinExistence type="predicted"/>
<reference evidence="1 2" key="1">
    <citation type="submission" date="2019-10" db="EMBL/GenBank/DDBJ databases">
        <title>Dictyobacter vulcani sp. nov., within the class Ktedonobacteria, isolated from soil of volcanic Mt. Zao.</title>
        <authorList>
            <person name="Zheng Y."/>
            <person name="Wang C.M."/>
            <person name="Sakai Y."/>
            <person name="Abe K."/>
            <person name="Yokota A."/>
            <person name="Yabe S."/>
        </authorList>
    </citation>
    <scope>NUCLEOTIDE SEQUENCE [LARGE SCALE GENOMIC DNA]</scope>
    <source>
        <strain evidence="1 2">W12</strain>
    </source>
</reference>
<dbReference type="AlphaFoldDB" id="A0A5J4KN75"/>
<evidence type="ECO:0000313" key="2">
    <source>
        <dbReference type="Proteomes" id="UP000326912"/>
    </source>
</evidence>
<organism evidence="1 2">
    <name type="scientific">Dictyobacter vulcani</name>
    <dbReference type="NCBI Taxonomy" id="2607529"/>
    <lineage>
        <taxon>Bacteria</taxon>
        <taxon>Bacillati</taxon>
        <taxon>Chloroflexota</taxon>
        <taxon>Ktedonobacteria</taxon>
        <taxon>Ktedonobacterales</taxon>
        <taxon>Dictyobacteraceae</taxon>
        <taxon>Dictyobacter</taxon>
    </lineage>
</organism>
<dbReference type="EMBL" id="BKZW01000001">
    <property type="protein sequence ID" value="GER87887.1"/>
    <property type="molecule type" value="Genomic_DNA"/>
</dbReference>
<comment type="caution">
    <text evidence="1">The sequence shown here is derived from an EMBL/GenBank/DDBJ whole genome shotgun (WGS) entry which is preliminary data.</text>
</comment>
<accession>A0A5J4KN75</accession>
<gene>
    <name evidence="1" type="ORF">KDW_20490</name>
</gene>
<name>A0A5J4KN75_9CHLR</name>